<dbReference type="EMBL" id="JAIQDJ010000011">
    <property type="protein sequence ID" value="MBZ4187099.1"/>
    <property type="molecule type" value="Genomic_DNA"/>
</dbReference>
<feature type="signal peptide" evidence="1">
    <location>
        <begin position="1"/>
        <end position="19"/>
    </location>
</feature>
<name>A0ABS7TGU7_9GAMM</name>
<protein>
    <submittedName>
        <fullName evidence="2">Uncharacterized protein</fullName>
    </submittedName>
</protein>
<gene>
    <name evidence="2" type="ORF">K7B09_12280</name>
</gene>
<evidence type="ECO:0000313" key="3">
    <source>
        <dbReference type="Proteomes" id="UP001430290"/>
    </source>
</evidence>
<organism evidence="2 3">
    <name type="scientific">Thermomonas beijingensis</name>
    <dbReference type="NCBI Taxonomy" id="2872701"/>
    <lineage>
        <taxon>Bacteria</taxon>
        <taxon>Pseudomonadati</taxon>
        <taxon>Pseudomonadota</taxon>
        <taxon>Gammaproteobacteria</taxon>
        <taxon>Lysobacterales</taxon>
        <taxon>Lysobacteraceae</taxon>
        <taxon>Thermomonas</taxon>
    </lineage>
</organism>
<reference evidence="2" key="1">
    <citation type="submission" date="2021-09" db="EMBL/GenBank/DDBJ databases">
        <authorList>
            <person name="Wu T."/>
            <person name="Guo S.Z."/>
        </authorList>
    </citation>
    <scope>NUCLEOTIDE SEQUENCE</scope>
    <source>
        <strain evidence="2">RSS-23</strain>
    </source>
</reference>
<feature type="chain" id="PRO_5046898825" evidence="1">
    <location>
        <begin position="20"/>
        <end position="147"/>
    </location>
</feature>
<dbReference type="Proteomes" id="UP001430290">
    <property type="component" value="Unassembled WGS sequence"/>
</dbReference>
<keyword evidence="1" id="KW-0732">Signal</keyword>
<sequence length="147" mass="15202">MKPILLMAIALLAIAPAFAADSSQSDVPLAKSLNLSAPAQASNTYAPIASADSNMPPGSYPYDPATRFAAPYAAAQAQPADTCDSKPHGSVTAGVGYSSRMGNSNFQAAQFNTCKRYYDDNGNAHQVGISIGIGQGNFGSGRRGRGW</sequence>
<evidence type="ECO:0000313" key="2">
    <source>
        <dbReference type="EMBL" id="MBZ4187099.1"/>
    </source>
</evidence>
<dbReference type="RefSeq" id="WP_223629768.1">
    <property type="nucleotide sequence ID" value="NZ_JAIQDJ010000011.1"/>
</dbReference>
<keyword evidence="3" id="KW-1185">Reference proteome</keyword>
<proteinExistence type="predicted"/>
<evidence type="ECO:0000256" key="1">
    <source>
        <dbReference type="SAM" id="SignalP"/>
    </source>
</evidence>
<accession>A0ABS7TGU7</accession>
<comment type="caution">
    <text evidence="2">The sequence shown here is derived from an EMBL/GenBank/DDBJ whole genome shotgun (WGS) entry which is preliminary data.</text>
</comment>